<evidence type="ECO:0000256" key="6">
    <source>
        <dbReference type="ARBA" id="ARBA00022741"/>
    </source>
</evidence>
<reference evidence="16 17" key="1">
    <citation type="journal article" date="2015" name="Genome Announc.">
        <title>Expanding the biotechnology potential of lactobacilli through comparative genomics of 213 strains and associated genera.</title>
        <authorList>
            <person name="Sun Z."/>
            <person name="Harris H.M."/>
            <person name="McCann A."/>
            <person name="Guo C."/>
            <person name="Argimon S."/>
            <person name="Zhang W."/>
            <person name="Yang X."/>
            <person name="Jeffery I.B."/>
            <person name="Cooney J.C."/>
            <person name="Kagawa T.F."/>
            <person name="Liu W."/>
            <person name="Song Y."/>
            <person name="Salvetti E."/>
            <person name="Wrobel A."/>
            <person name="Rasinkangas P."/>
            <person name="Parkhill J."/>
            <person name="Rea M.C."/>
            <person name="O'Sullivan O."/>
            <person name="Ritari J."/>
            <person name="Douillard F.P."/>
            <person name="Paul Ross R."/>
            <person name="Yang R."/>
            <person name="Briner A.E."/>
            <person name="Felis G.E."/>
            <person name="de Vos W.M."/>
            <person name="Barrangou R."/>
            <person name="Klaenhammer T.R."/>
            <person name="Caufield P.W."/>
            <person name="Cui Y."/>
            <person name="Zhang H."/>
            <person name="O'Toole P.W."/>
        </authorList>
    </citation>
    <scope>NUCLEOTIDE SEQUENCE [LARGE SCALE GENOMIC DNA]</scope>
    <source>
        <strain evidence="16 17">DSM 19284</strain>
    </source>
</reference>
<dbReference type="GO" id="GO:0004637">
    <property type="term" value="F:phosphoribosylamine-glycine ligase activity"/>
    <property type="evidence" value="ECO:0007669"/>
    <property type="project" value="UniProtKB-UniRule"/>
</dbReference>
<dbReference type="Proteomes" id="UP000051074">
    <property type="component" value="Unassembled WGS sequence"/>
</dbReference>
<name>A0A0R1M882_9LACO</name>
<sequence length="426" mass="46597">MAKMKDMKVLVVGSGGREYAVARALKKSPLVSEVYCAPGNSGLDQIGVKQLDIAEDDFKGLKDFAIKEEIDWTFVGPEDALVAGIVDYFHAFDLKIFGPNARAAQLEGSKDYALRFMEKYGVPHPRYDTFQDAESAIQALPEFGLPVVLKEDGLAGGKGVVIAEDQETAENTLREMFDKGQKQVVLEEFLTGPEYSVFAVMQGGEYRLLPLAQDHKRAYDDDKGPNTGGMGSYSPVPQLSQAEYDEIVDQLVKPTAAGLEKGGYDYHGVLYLGLMMTEKGPKMIEYNVRLGDPETEVVLPRLASDLAELVDANVNDREMPEVKETDDAVLGVILAAEGYPKSPLKGQKLGAFPAEAGIAVDYANVKADEAGDLFGNGGRILMVRATAKDLAAAQEHVYSYLKKLDIPQTFYRHDIGFRATGKKYQD</sequence>
<evidence type="ECO:0000313" key="16">
    <source>
        <dbReference type="EMBL" id="KRL01924.1"/>
    </source>
</evidence>
<dbReference type="GO" id="GO:0009113">
    <property type="term" value="P:purine nucleobase biosynthetic process"/>
    <property type="evidence" value="ECO:0007669"/>
    <property type="project" value="InterPro"/>
</dbReference>
<dbReference type="NCBIfam" id="TIGR00877">
    <property type="entry name" value="purD"/>
    <property type="match status" value="1"/>
</dbReference>
<dbReference type="Gene3D" id="3.30.470.20">
    <property type="entry name" value="ATP-grasp fold, B domain"/>
    <property type="match status" value="1"/>
</dbReference>
<dbReference type="InterPro" id="IPR016185">
    <property type="entry name" value="PreATP-grasp_dom_sf"/>
</dbReference>
<comment type="similarity">
    <text evidence="10 13">Belongs to the GARS family.</text>
</comment>
<evidence type="ECO:0000259" key="15">
    <source>
        <dbReference type="PROSITE" id="PS50975"/>
    </source>
</evidence>
<evidence type="ECO:0000256" key="13">
    <source>
        <dbReference type="HAMAP-Rule" id="MF_00138"/>
    </source>
</evidence>
<dbReference type="InterPro" id="IPR020559">
    <property type="entry name" value="PRibGlycinamide_synth_CS"/>
</dbReference>
<evidence type="ECO:0000256" key="11">
    <source>
        <dbReference type="ARBA" id="ARBA00042242"/>
    </source>
</evidence>
<dbReference type="Gene3D" id="3.30.1490.20">
    <property type="entry name" value="ATP-grasp fold, A domain"/>
    <property type="match status" value="1"/>
</dbReference>
<dbReference type="InterPro" id="IPR037123">
    <property type="entry name" value="PRibGlycinamide_synth_C_sf"/>
</dbReference>
<dbReference type="SUPFAM" id="SSF52440">
    <property type="entry name" value="PreATP-grasp domain"/>
    <property type="match status" value="1"/>
</dbReference>
<dbReference type="AlphaFoldDB" id="A0A0R1M882"/>
<dbReference type="InterPro" id="IPR011054">
    <property type="entry name" value="Rudment_hybrid_motif"/>
</dbReference>
<evidence type="ECO:0000256" key="7">
    <source>
        <dbReference type="ARBA" id="ARBA00022755"/>
    </source>
</evidence>
<evidence type="ECO:0000256" key="3">
    <source>
        <dbReference type="ARBA" id="ARBA00005174"/>
    </source>
</evidence>
<dbReference type="GO" id="GO:0046872">
    <property type="term" value="F:metal ion binding"/>
    <property type="evidence" value="ECO:0007669"/>
    <property type="project" value="InterPro"/>
</dbReference>
<dbReference type="EC" id="6.3.4.13" evidence="4 13"/>
<evidence type="ECO:0000256" key="8">
    <source>
        <dbReference type="ARBA" id="ARBA00022840"/>
    </source>
</evidence>
<dbReference type="InterPro" id="IPR000115">
    <property type="entry name" value="PRibGlycinamide_synth"/>
</dbReference>
<dbReference type="PANTHER" id="PTHR43472">
    <property type="entry name" value="PHOSPHORIBOSYLAMINE--GLYCINE LIGASE"/>
    <property type="match status" value="1"/>
</dbReference>
<keyword evidence="9" id="KW-0464">Manganese</keyword>
<dbReference type="SUPFAM" id="SSF56059">
    <property type="entry name" value="Glutathione synthetase ATP-binding domain-like"/>
    <property type="match status" value="1"/>
</dbReference>
<evidence type="ECO:0000256" key="2">
    <source>
        <dbReference type="ARBA" id="ARBA00001946"/>
    </source>
</evidence>
<dbReference type="GO" id="GO:0005524">
    <property type="term" value="F:ATP binding"/>
    <property type="evidence" value="ECO:0007669"/>
    <property type="project" value="UniProtKB-UniRule"/>
</dbReference>
<keyword evidence="6 14" id="KW-0547">Nucleotide-binding</keyword>
<comment type="pathway">
    <text evidence="3 13">Purine metabolism; IMP biosynthesis via de novo pathway; N(1)-(5-phospho-D-ribosyl)glycinamide from 5-phospho-alpha-D-ribose 1-diphosphate: step 2/2.</text>
</comment>
<evidence type="ECO:0000256" key="9">
    <source>
        <dbReference type="ARBA" id="ARBA00023211"/>
    </source>
</evidence>
<comment type="caution">
    <text evidence="16">The sequence shown here is derived from an EMBL/GenBank/DDBJ whole genome shotgun (WGS) entry which is preliminary data.</text>
</comment>
<dbReference type="PATRIC" id="fig|1293597.4.peg.713"/>
<dbReference type="PANTHER" id="PTHR43472:SF1">
    <property type="entry name" value="PHOSPHORIBOSYLAMINE--GLYCINE LIGASE, CHLOROPLASTIC"/>
    <property type="match status" value="1"/>
</dbReference>
<dbReference type="InterPro" id="IPR020561">
    <property type="entry name" value="PRibGlycinamid_synth_ATP-grasp"/>
</dbReference>
<evidence type="ECO:0000313" key="17">
    <source>
        <dbReference type="Proteomes" id="UP000051074"/>
    </source>
</evidence>
<comment type="catalytic activity">
    <reaction evidence="13">
        <text>5-phospho-beta-D-ribosylamine + glycine + ATP = N(1)-(5-phospho-beta-D-ribosyl)glycinamide + ADP + phosphate + H(+)</text>
        <dbReference type="Rhea" id="RHEA:17453"/>
        <dbReference type="ChEBI" id="CHEBI:15378"/>
        <dbReference type="ChEBI" id="CHEBI:30616"/>
        <dbReference type="ChEBI" id="CHEBI:43474"/>
        <dbReference type="ChEBI" id="CHEBI:57305"/>
        <dbReference type="ChEBI" id="CHEBI:58681"/>
        <dbReference type="ChEBI" id="CHEBI:143788"/>
        <dbReference type="ChEBI" id="CHEBI:456216"/>
        <dbReference type="EC" id="6.3.4.13"/>
    </reaction>
</comment>
<dbReference type="Pfam" id="PF02843">
    <property type="entry name" value="GARS_C"/>
    <property type="match status" value="1"/>
</dbReference>
<dbReference type="InterPro" id="IPR020562">
    <property type="entry name" value="PRibGlycinamide_synth_N"/>
</dbReference>
<dbReference type="UniPathway" id="UPA00074">
    <property type="reaction ID" value="UER00125"/>
</dbReference>
<evidence type="ECO:0000256" key="5">
    <source>
        <dbReference type="ARBA" id="ARBA00022598"/>
    </source>
</evidence>
<dbReference type="Gene3D" id="3.90.600.10">
    <property type="entry name" value="Phosphoribosylglycinamide synthetase, C-terminal domain"/>
    <property type="match status" value="1"/>
</dbReference>
<dbReference type="SMART" id="SM01209">
    <property type="entry name" value="GARS_A"/>
    <property type="match status" value="1"/>
</dbReference>
<evidence type="ECO:0000256" key="4">
    <source>
        <dbReference type="ARBA" id="ARBA00013255"/>
    </source>
</evidence>
<dbReference type="eggNOG" id="COG0151">
    <property type="taxonomic scope" value="Bacteria"/>
</dbReference>
<keyword evidence="17" id="KW-1185">Reference proteome</keyword>
<comment type="cofactor">
    <cofactor evidence="1">
        <name>Mn(2+)</name>
        <dbReference type="ChEBI" id="CHEBI:29035"/>
    </cofactor>
</comment>
<keyword evidence="7 13" id="KW-0658">Purine biosynthesis</keyword>
<dbReference type="Pfam" id="PF02844">
    <property type="entry name" value="GARS_N"/>
    <property type="match status" value="1"/>
</dbReference>
<evidence type="ECO:0000256" key="12">
    <source>
        <dbReference type="ARBA" id="ARBA00042864"/>
    </source>
</evidence>
<accession>A0A0R1M882</accession>
<feature type="domain" description="ATP-grasp" evidence="15">
    <location>
        <begin position="114"/>
        <end position="315"/>
    </location>
</feature>
<evidence type="ECO:0000256" key="10">
    <source>
        <dbReference type="ARBA" id="ARBA00038345"/>
    </source>
</evidence>
<dbReference type="HAMAP" id="MF_00138">
    <property type="entry name" value="GARS"/>
    <property type="match status" value="1"/>
</dbReference>
<dbReference type="Pfam" id="PF01071">
    <property type="entry name" value="GARS_A"/>
    <property type="match status" value="1"/>
</dbReference>
<dbReference type="SMART" id="SM01210">
    <property type="entry name" value="GARS_C"/>
    <property type="match status" value="1"/>
</dbReference>
<dbReference type="SUPFAM" id="SSF51246">
    <property type="entry name" value="Rudiment single hybrid motif"/>
    <property type="match status" value="1"/>
</dbReference>
<dbReference type="InterPro" id="IPR013815">
    <property type="entry name" value="ATP_grasp_subdomain_1"/>
</dbReference>
<dbReference type="PROSITE" id="PS50975">
    <property type="entry name" value="ATP_GRASP"/>
    <property type="match status" value="1"/>
</dbReference>
<dbReference type="Gene3D" id="3.40.50.20">
    <property type="match status" value="1"/>
</dbReference>
<dbReference type="InterPro" id="IPR020560">
    <property type="entry name" value="PRibGlycinamide_synth_C-dom"/>
</dbReference>
<keyword evidence="5 13" id="KW-0436">Ligase</keyword>
<proteinExistence type="inferred from homology"/>
<dbReference type="EMBL" id="AZDU01000020">
    <property type="protein sequence ID" value="KRL01924.1"/>
    <property type="molecule type" value="Genomic_DNA"/>
</dbReference>
<keyword evidence="8 14" id="KW-0067">ATP-binding</keyword>
<gene>
    <name evidence="13" type="primary">purD</name>
    <name evidence="16" type="ORF">FC20_GL000642</name>
</gene>
<evidence type="ECO:0000256" key="1">
    <source>
        <dbReference type="ARBA" id="ARBA00001936"/>
    </source>
</evidence>
<organism evidence="16 17">
    <name type="scientific">Lactobacillus equicursoris DSM 19284 = JCM 14600 = CIP 110162</name>
    <dbReference type="NCBI Taxonomy" id="1293597"/>
    <lineage>
        <taxon>Bacteria</taxon>
        <taxon>Bacillati</taxon>
        <taxon>Bacillota</taxon>
        <taxon>Bacilli</taxon>
        <taxon>Lactobacillales</taxon>
        <taxon>Lactobacillaceae</taxon>
        <taxon>Lactobacillus</taxon>
    </lineage>
</organism>
<dbReference type="GO" id="GO:0006189">
    <property type="term" value="P:'de novo' IMP biosynthetic process"/>
    <property type="evidence" value="ECO:0007669"/>
    <property type="project" value="UniProtKB-UniRule"/>
</dbReference>
<dbReference type="InterPro" id="IPR011761">
    <property type="entry name" value="ATP-grasp"/>
</dbReference>
<protein>
    <recommendedName>
        <fullName evidence="4 13">Phosphoribosylamine--glycine ligase</fullName>
        <ecNumber evidence="4 13">6.3.4.13</ecNumber>
    </recommendedName>
    <alternativeName>
        <fullName evidence="13">GARS</fullName>
    </alternativeName>
    <alternativeName>
        <fullName evidence="11 13">Glycinamide ribonucleotide synthetase</fullName>
    </alternativeName>
    <alternativeName>
        <fullName evidence="12 13">Phosphoribosylglycinamide synthetase</fullName>
    </alternativeName>
</protein>
<dbReference type="PROSITE" id="PS00184">
    <property type="entry name" value="GARS"/>
    <property type="match status" value="1"/>
</dbReference>
<dbReference type="STRING" id="1293597.FC20_GL000642"/>
<comment type="cofactor">
    <cofactor evidence="2">
        <name>Mg(2+)</name>
        <dbReference type="ChEBI" id="CHEBI:18420"/>
    </cofactor>
</comment>
<evidence type="ECO:0000256" key="14">
    <source>
        <dbReference type="PROSITE-ProRule" id="PRU00409"/>
    </source>
</evidence>